<evidence type="ECO:0000313" key="1">
    <source>
        <dbReference type="EMBL" id="GES38954.1"/>
    </source>
</evidence>
<dbReference type="EMBL" id="BLAH01000110">
    <property type="protein sequence ID" value="GES38954.1"/>
    <property type="molecule type" value="Genomic_DNA"/>
</dbReference>
<name>A0ABQ0YR84_9NOCA</name>
<organism evidence="1 2">
    <name type="scientific">Rhodococcus aetherivorans</name>
    <dbReference type="NCBI Taxonomy" id="191292"/>
    <lineage>
        <taxon>Bacteria</taxon>
        <taxon>Bacillati</taxon>
        <taxon>Actinomycetota</taxon>
        <taxon>Actinomycetes</taxon>
        <taxon>Mycobacteriales</taxon>
        <taxon>Nocardiaceae</taxon>
        <taxon>Rhodococcus</taxon>
    </lineage>
</organism>
<reference evidence="1 2" key="1">
    <citation type="journal article" date="2018" name="Biodegradation">
        <title>1,4-Dioxane degradation characteristics of Rhodococcus aetherivorans JCM 14343.</title>
        <authorList>
            <person name="Inoue D."/>
            <person name="Tsunoda T."/>
            <person name="Yamamoto N."/>
            <person name="Ike M."/>
            <person name="Sei K."/>
        </authorList>
    </citation>
    <scope>NUCLEOTIDE SEQUENCE [LARGE SCALE GENOMIC DNA]</scope>
    <source>
        <strain evidence="1 2">JCM 14343</strain>
    </source>
</reference>
<comment type="caution">
    <text evidence="1">The sequence shown here is derived from an EMBL/GenBank/DDBJ whole genome shotgun (WGS) entry which is preliminary data.</text>
</comment>
<sequence length="49" mass="4926">MRADVCTDWPGGCLGVGGQAVGLVPRTVVVDGRVPPGGDDPSANSMKET</sequence>
<evidence type="ECO:0000313" key="2">
    <source>
        <dbReference type="Proteomes" id="UP000325466"/>
    </source>
</evidence>
<dbReference type="Proteomes" id="UP000325466">
    <property type="component" value="Unassembled WGS sequence"/>
</dbReference>
<accession>A0ABQ0YR84</accession>
<gene>
    <name evidence="1" type="ORF">RAJCM14343_4222</name>
</gene>
<keyword evidence="2" id="KW-1185">Reference proteome</keyword>
<protein>
    <submittedName>
        <fullName evidence="1">Uncharacterized protein</fullName>
    </submittedName>
</protein>
<proteinExistence type="predicted"/>